<evidence type="ECO:0000256" key="2">
    <source>
        <dbReference type="ARBA" id="ARBA00009765"/>
    </source>
</evidence>
<accession>A0ABP0BVG4</accession>
<feature type="transmembrane region" description="Helical" evidence="10">
    <location>
        <begin position="511"/>
        <end position="533"/>
    </location>
</feature>
<evidence type="ECO:0000256" key="6">
    <source>
        <dbReference type="ARBA" id="ARBA00022946"/>
    </source>
</evidence>
<dbReference type="PANTHER" id="PTHR13890">
    <property type="entry name" value="RNA SPLICING PROTEIN MRS2, MITOCHONDRIAL"/>
    <property type="match status" value="1"/>
</dbReference>
<keyword evidence="7 10" id="KW-1133">Transmembrane helix</keyword>
<dbReference type="EMBL" id="CAWUHB010000028">
    <property type="protein sequence ID" value="CAK7223672.1"/>
    <property type="molecule type" value="Genomic_DNA"/>
</dbReference>
<evidence type="ECO:0000313" key="13">
    <source>
        <dbReference type="Proteomes" id="UP001642405"/>
    </source>
</evidence>
<comment type="similarity">
    <text evidence="2 10">Belongs to the CorA metal ion transporter (MIT) (TC 1.A.35) family.</text>
</comment>
<comment type="caution">
    <text evidence="12">The sequence shown here is derived from an EMBL/GenBank/DDBJ whole genome shotgun (WGS) entry which is preliminary data.</text>
</comment>
<feature type="region of interest" description="Disordered" evidence="11">
    <location>
        <begin position="138"/>
        <end position="159"/>
    </location>
</feature>
<keyword evidence="13" id="KW-1185">Reference proteome</keyword>
<evidence type="ECO:0000256" key="3">
    <source>
        <dbReference type="ARBA" id="ARBA00022448"/>
    </source>
</evidence>
<evidence type="ECO:0000256" key="1">
    <source>
        <dbReference type="ARBA" id="ARBA00004141"/>
    </source>
</evidence>
<dbReference type="PANTHER" id="PTHR13890:SF0">
    <property type="entry name" value="MAGNESIUM TRANSPORTER MRS2 HOMOLOG, MITOCHONDRIAL"/>
    <property type="match status" value="1"/>
</dbReference>
<dbReference type="InterPro" id="IPR039204">
    <property type="entry name" value="MRS2-like"/>
</dbReference>
<evidence type="ECO:0000256" key="7">
    <source>
        <dbReference type="ARBA" id="ARBA00022989"/>
    </source>
</evidence>
<name>A0ABP0BVG4_9PEZI</name>
<evidence type="ECO:0000256" key="10">
    <source>
        <dbReference type="RuleBase" id="RU366042"/>
    </source>
</evidence>
<evidence type="ECO:0000256" key="5">
    <source>
        <dbReference type="ARBA" id="ARBA00022842"/>
    </source>
</evidence>
<evidence type="ECO:0000313" key="12">
    <source>
        <dbReference type="EMBL" id="CAK7223672.1"/>
    </source>
</evidence>
<comment type="subcellular location">
    <subcellularLocation>
        <location evidence="1">Membrane</location>
        <topology evidence="1">Multi-pass membrane protein</topology>
    </subcellularLocation>
    <subcellularLocation>
        <location evidence="10">Mitochondrion inner membrane</location>
        <topology evidence="10">Multi-pass membrane protein</topology>
    </subcellularLocation>
</comment>
<dbReference type="Proteomes" id="UP001642405">
    <property type="component" value="Unassembled WGS sequence"/>
</dbReference>
<gene>
    <name evidence="12" type="primary">MRS2</name>
    <name evidence="12" type="ORF">SCUCBS95973_005259</name>
</gene>
<dbReference type="SUPFAM" id="SSF144083">
    <property type="entry name" value="Magnesium transport protein CorA, transmembrane region"/>
    <property type="match status" value="1"/>
</dbReference>
<dbReference type="CDD" id="cd12823">
    <property type="entry name" value="Mrs2_Mfm1p-like"/>
    <property type="match status" value="1"/>
</dbReference>
<reference evidence="12 13" key="1">
    <citation type="submission" date="2024-01" db="EMBL/GenBank/DDBJ databases">
        <authorList>
            <person name="Allen C."/>
            <person name="Tagirdzhanova G."/>
        </authorList>
    </citation>
    <scope>NUCLEOTIDE SEQUENCE [LARGE SCALE GENOMIC DNA]</scope>
</reference>
<feature type="compositionally biased region" description="Low complexity" evidence="11">
    <location>
        <begin position="147"/>
        <end position="159"/>
    </location>
</feature>
<evidence type="ECO:0000256" key="8">
    <source>
        <dbReference type="ARBA" id="ARBA00023065"/>
    </source>
</evidence>
<keyword evidence="3 10" id="KW-0813">Transport</keyword>
<keyword evidence="9 10" id="KW-0472">Membrane</keyword>
<keyword evidence="4 10" id="KW-0812">Transmembrane</keyword>
<keyword evidence="8 10" id="KW-0406">Ion transport</keyword>
<keyword evidence="5 10" id="KW-0460">Magnesium</keyword>
<keyword evidence="10" id="KW-0999">Mitochondrion inner membrane</keyword>
<sequence>MPAQPMRMPPAPSAWLLRFLRHQSERLFVADGSDSAKSHARSDDGNLVARRRRLAPVSLPSRTGSGSGHCARETASLQAGVVDLNALFPRTAQTRWRPIVPTMTTMTTTTTTTTILTSKTWTSSFSTSPPARAFLWRRNDKRQRRQSVAAPSSTSSSSAPWYDRILDWSWRGSGNSDCGDGNPGRRVSLLPGDLPDHGAGADFASVMFNARRLQTAKAALEPRLRCTEVDENGEVILVDGEFKKTELIAKYGLLPRDLRKIDSSNLPHILVRPAAILLNLLHLKVLIKADRVLLFDVYGSKTSYPQSAFMYDLQGRLQQKQTPGAAGGLLPYEFRALEAVLLSVTSELEADFDTVREPILRILSELEADITRDKLRVLLVLSKKVSTFEQKAKLVRDAIDELLEADDDLAAMYLTEKKHDLYRGEDDHTEVEMLLESYHKICDEVAQEAGSLVSSIRNTEEIVRAILDANRNALMLLDLKFSIGTLGLAMGTFLAGLYGMNLENFIEETNWGFGALTGISFFFSLVVCWYGLVKLRKVQRVKMHGPSSAGGANGSGGGGALTTADWANAFAALPPGVSSAGLANAPLDARSRERLRRLGMVRDALMRKKYY</sequence>
<dbReference type="InterPro" id="IPR045863">
    <property type="entry name" value="CorA_TM1_TM2"/>
</dbReference>
<evidence type="ECO:0000256" key="11">
    <source>
        <dbReference type="SAM" id="MobiDB-lite"/>
    </source>
</evidence>
<evidence type="ECO:0000256" key="9">
    <source>
        <dbReference type="ARBA" id="ARBA00023136"/>
    </source>
</evidence>
<keyword evidence="10" id="KW-0496">Mitochondrion</keyword>
<evidence type="ECO:0000256" key="4">
    <source>
        <dbReference type="ARBA" id="ARBA00022692"/>
    </source>
</evidence>
<dbReference type="Gene3D" id="2.40.128.330">
    <property type="match status" value="1"/>
</dbReference>
<keyword evidence="6" id="KW-0809">Transit peptide</keyword>
<feature type="transmembrane region" description="Helical" evidence="10">
    <location>
        <begin position="481"/>
        <end position="499"/>
    </location>
</feature>
<dbReference type="Gene3D" id="1.20.58.340">
    <property type="entry name" value="Magnesium transport protein CorA, transmembrane region"/>
    <property type="match status" value="1"/>
</dbReference>
<proteinExistence type="inferred from homology"/>
<protein>
    <recommendedName>
        <fullName evidence="10">Magnesium transporter</fullName>
    </recommendedName>
</protein>
<organism evidence="12 13">
    <name type="scientific">Sporothrix curviconia</name>
    <dbReference type="NCBI Taxonomy" id="1260050"/>
    <lineage>
        <taxon>Eukaryota</taxon>
        <taxon>Fungi</taxon>
        <taxon>Dikarya</taxon>
        <taxon>Ascomycota</taxon>
        <taxon>Pezizomycotina</taxon>
        <taxon>Sordariomycetes</taxon>
        <taxon>Sordariomycetidae</taxon>
        <taxon>Ophiostomatales</taxon>
        <taxon>Ophiostomataceae</taxon>
        <taxon>Sporothrix</taxon>
    </lineage>
</organism>
<dbReference type="Pfam" id="PF22099">
    <property type="entry name" value="MRS2-like"/>
    <property type="match status" value="1"/>
</dbReference>